<accession>X1EZA4</accession>
<reference evidence="1" key="1">
    <citation type="journal article" date="2014" name="Front. Microbiol.">
        <title>High frequency of phylogenetically diverse reductive dehalogenase-homologous genes in deep subseafloor sedimentary metagenomes.</title>
        <authorList>
            <person name="Kawai M."/>
            <person name="Futagami T."/>
            <person name="Toyoda A."/>
            <person name="Takaki Y."/>
            <person name="Nishi S."/>
            <person name="Hori S."/>
            <person name="Arai W."/>
            <person name="Tsubouchi T."/>
            <person name="Morono Y."/>
            <person name="Uchiyama I."/>
            <person name="Ito T."/>
            <person name="Fujiyama A."/>
            <person name="Inagaki F."/>
            <person name="Takami H."/>
        </authorList>
    </citation>
    <scope>NUCLEOTIDE SEQUENCE</scope>
    <source>
        <strain evidence="1">Expedition CK06-06</strain>
    </source>
</reference>
<protein>
    <submittedName>
        <fullName evidence="1">Uncharacterized protein</fullName>
    </submittedName>
</protein>
<comment type="caution">
    <text evidence="1">The sequence shown here is derived from an EMBL/GenBank/DDBJ whole genome shotgun (WGS) entry which is preliminary data.</text>
</comment>
<proteinExistence type="predicted"/>
<evidence type="ECO:0000313" key="1">
    <source>
        <dbReference type="EMBL" id="GAH22459.1"/>
    </source>
</evidence>
<sequence length="43" mass="4654">GSSWQREVIFSVLGPGMVSTKDNKVDDSALKANGSQVTNRQFV</sequence>
<name>X1EZA4_9ZZZZ</name>
<organism evidence="1">
    <name type="scientific">marine sediment metagenome</name>
    <dbReference type="NCBI Taxonomy" id="412755"/>
    <lineage>
        <taxon>unclassified sequences</taxon>
        <taxon>metagenomes</taxon>
        <taxon>ecological metagenomes</taxon>
    </lineage>
</organism>
<dbReference type="AlphaFoldDB" id="X1EZA4"/>
<feature type="non-terminal residue" evidence="1">
    <location>
        <position position="1"/>
    </location>
</feature>
<dbReference type="EMBL" id="BART01041014">
    <property type="protein sequence ID" value="GAH22459.1"/>
    <property type="molecule type" value="Genomic_DNA"/>
</dbReference>
<gene>
    <name evidence="1" type="ORF">S01H4_66318</name>
</gene>